<dbReference type="InterPro" id="IPR004860">
    <property type="entry name" value="LAGLIDADG_dom"/>
</dbReference>
<accession>A0A1F8DQK4</accession>
<dbReference type="AlphaFoldDB" id="A0A1F8DQK4"/>
<evidence type="ECO:0000313" key="3">
    <source>
        <dbReference type="Proteomes" id="UP000176271"/>
    </source>
</evidence>
<dbReference type="InterPro" id="IPR027434">
    <property type="entry name" value="Homing_endonucl"/>
</dbReference>
<dbReference type="GO" id="GO:0004519">
    <property type="term" value="F:endonuclease activity"/>
    <property type="evidence" value="ECO:0007669"/>
    <property type="project" value="InterPro"/>
</dbReference>
<feature type="domain" description="Homing endonuclease LAGLIDADG" evidence="1">
    <location>
        <begin position="2"/>
        <end position="72"/>
    </location>
</feature>
<dbReference type="Pfam" id="PF03161">
    <property type="entry name" value="LAGLIDADG_2"/>
    <property type="match status" value="1"/>
</dbReference>
<dbReference type="EMBL" id="MGIM01000002">
    <property type="protein sequence ID" value="OGM90118.1"/>
    <property type="molecule type" value="Genomic_DNA"/>
</dbReference>
<evidence type="ECO:0000313" key="2">
    <source>
        <dbReference type="EMBL" id="OGM90118.1"/>
    </source>
</evidence>
<evidence type="ECO:0000259" key="1">
    <source>
        <dbReference type="Pfam" id="PF03161"/>
    </source>
</evidence>
<gene>
    <name evidence="2" type="ORF">A2597_02520</name>
</gene>
<sequence length="89" mass="10610">MVNDLSLAIWYMDDGFRRRDSKGFYLCSSSFTSKEQKILLKMLLEKFGIEARIHHQRKFERIFIPSAFSDKFNNLIKRFVLPALSYKLL</sequence>
<comment type="caution">
    <text evidence="2">The sequence shown here is derived from an EMBL/GenBank/DDBJ whole genome shotgun (WGS) entry which is preliminary data.</text>
</comment>
<dbReference type="SUPFAM" id="SSF55608">
    <property type="entry name" value="Homing endonucleases"/>
    <property type="match status" value="1"/>
</dbReference>
<dbReference type="Gene3D" id="3.10.28.10">
    <property type="entry name" value="Homing endonucleases"/>
    <property type="match status" value="1"/>
</dbReference>
<proteinExistence type="predicted"/>
<name>A0A1F8DQK4_9BACT</name>
<protein>
    <recommendedName>
        <fullName evidence="1">Homing endonuclease LAGLIDADG domain-containing protein</fullName>
    </recommendedName>
</protein>
<organism evidence="2 3">
    <name type="scientific">Candidatus Woesebacteria bacterium RIFOXYD1_FULL_46_19</name>
    <dbReference type="NCBI Taxonomy" id="1802552"/>
    <lineage>
        <taxon>Bacteria</taxon>
        <taxon>Candidatus Woeseibacteriota</taxon>
    </lineage>
</organism>
<reference evidence="2 3" key="1">
    <citation type="journal article" date="2016" name="Nat. Commun.">
        <title>Thousands of microbial genomes shed light on interconnected biogeochemical processes in an aquifer system.</title>
        <authorList>
            <person name="Anantharaman K."/>
            <person name="Brown C.T."/>
            <person name="Hug L.A."/>
            <person name="Sharon I."/>
            <person name="Castelle C.J."/>
            <person name="Probst A.J."/>
            <person name="Thomas B.C."/>
            <person name="Singh A."/>
            <person name="Wilkins M.J."/>
            <person name="Karaoz U."/>
            <person name="Brodie E.L."/>
            <person name="Williams K.H."/>
            <person name="Hubbard S.S."/>
            <person name="Banfield J.F."/>
        </authorList>
    </citation>
    <scope>NUCLEOTIDE SEQUENCE [LARGE SCALE GENOMIC DNA]</scope>
</reference>
<dbReference type="Proteomes" id="UP000176271">
    <property type="component" value="Unassembled WGS sequence"/>
</dbReference>